<keyword evidence="6 15" id="KW-0963">Cytoplasm</keyword>
<dbReference type="AlphaFoldDB" id="A0A840TSP7"/>
<dbReference type="Pfam" id="PF00156">
    <property type="entry name" value="Pribosyltran"/>
    <property type="match status" value="1"/>
</dbReference>
<protein>
    <recommendedName>
        <fullName evidence="5 15">Hypoxanthine phosphoribosyltransferase</fullName>
        <ecNumber evidence="5 15">2.4.2.8</ecNumber>
    </recommendedName>
</protein>
<keyword evidence="10 15" id="KW-0660">Purine salvage</keyword>
<evidence type="ECO:0000256" key="5">
    <source>
        <dbReference type="ARBA" id="ARBA00011895"/>
    </source>
</evidence>
<evidence type="ECO:0000256" key="14">
    <source>
        <dbReference type="ARBA" id="ARBA00049402"/>
    </source>
</evidence>
<dbReference type="GO" id="GO:0006166">
    <property type="term" value="P:purine ribonucleoside salvage"/>
    <property type="evidence" value="ECO:0007669"/>
    <property type="project" value="UniProtKB-KW"/>
</dbReference>
<dbReference type="InterPro" id="IPR050408">
    <property type="entry name" value="HGPRT"/>
</dbReference>
<dbReference type="GO" id="GO:0006178">
    <property type="term" value="P:guanine salvage"/>
    <property type="evidence" value="ECO:0007669"/>
    <property type="project" value="TreeGrafter"/>
</dbReference>
<evidence type="ECO:0000256" key="10">
    <source>
        <dbReference type="ARBA" id="ARBA00022726"/>
    </source>
</evidence>
<accession>A0A840TSP7</accession>
<dbReference type="GO" id="GO:0000166">
    <property type="term" value="F:nucleotide binding"/>
    <property type="evidence" value="ECO:0007669"/>
    <property type="project" value="UniProtKB-KW"/>
</dbReference>
<dbReference type="InterPro" id="IPR000836">
    <property type="entry name" value="PRTase_dom"/>
</dbReference>
<evidence type="ECO:0000256" key="13">
    <source>
        <dbReference type="ARBA" id="ARBA00048811"/>
    </source>
</evidence>
<evidence type="ECO:0000313" key="17">
    <source>
        <dbReference type="EMBL" id="MBB5284717.1"/>
    </source>
</evidence>
<dbReference type="EMBL" id="JACHGF010000004">
    <property type="protein sequence ID" value="MBB5284717.1"/>
    <property type="molecule type" value="Genomic_DNA"/>
</dbReference>
<proteinExistence type="inferred from homology"/>
<evidence type="ECO:0000256" key="3">
    <source>
        <dbReference type="ARBA" id="ARBA00004669"/>
    </source>
</evidence>
<comment type="subcellular location">
    <subcellularLocation>
        <location evidence="2 15">Cytoplasm</location>
    </subcellularLocation>
</comment>
<dbReference type="PANTHER" id="PTHR43340">
    <property type="entry name" value="HYPOXANTHINE-GUANINE PHOSPHORIBOSYLTRANSFERASE"/>
    <property type="match status" value="1"/>
</dbReference>
<dbReference type="SUPFAM" id="SSF53271">
    <property type="entry name" value="PRTase-like"/>
    <property type="match status" value="1"/>
</dbReference>
<dbReference type="Gene3D" id="3.40.50.2020">
    <property type="match status" value="1"/>
</dbReference>
<sequence length="176" mass="19547">MVTVKDKVFAPFIEKEQLAQRIAELADKINTDYAGRTPLLVVVLNGAFLFAADLIRHITIPCEVSFIRLASYAQTQSTGRVKQVLGLQEPVAGRDVVVVEDIVDTGLTMAQLVQQLWEQEASSVEIATLLYKPEAIRESVTLRYVGFEIQNRFVVGFGLDYDGQGRNLDAIYVLAN</sequence>
<feature type="domain" description="Phosphoribosyltransferase" evidence="16">
    <location>
        <begin position="16"/>
        <end position="161"/>
    </location>
</feature>
<dbReference type="UniPathway" id="UPA00591">
    <property type="reaction ID" value="UER00648"/>
</dbReference>
<dbReference type="GO" id="GO:0005829">
    <property type="term" value="C:cytosol"/>
    <property type="evidence" value="ECO:0007669"/>
    <property type="project" value="TreeGrafter"/>
</dbReference>
<name>A0A840TSP7_9BACT</name>
<dbReference type="GO" id="GO:0032264">
    <property type="term" value="P:IMP salvage"/>
    <property type="evidence" value="ECO:0007669"/>
    <property type="project" value="UniProtKB-UniPathway"/>
</dbReference>
<reference evidence="17 18" key="1">
    <citation type="submission" date="2020-08" db="EMBL/GenBank/DDBJ databases">
        <title>Genomic Encyclopedia of Type Strains, Phase IV (KMG-IV): sequencing the most valuable type-strain genomes for metagenomic binning, comparative biology and taxonomic classification.</title>
        <authorList>
            <person name="Goeker M."/>
        </authorList>
    </citation>
    <scope>NUCLEOTIDE SEQUENCE [LARGE SCALE GENOMIC DNA]</scope>
    <source>
        <strain evidence="17 18">DSM 105074</strain>
    </source>
</reference>
<comment type="pathway">
    <text evidence="3 15">Purine metabolism; IMP biosynthesis via salvage pathway; IMP from hypoxanthine: step 1/1.</text>
</comment>
<evidence type="ECO:0000256" key="15">
    <source>
        <dbReference type="RuleBase" id="RU364099"/>
    </source>
</evidence>
<dbReference type="PANTHER" id="PTHR43340:SF1">
    <property type="entry name" value="HYPOXANTHINE PHOSPHORIBOSYLTRANSFERASE"/>
    <property type="match status" value="1"/>
</dbReference>
<comment type="catalytic activity">
    <reaction evidence="14">
        <text>IMP + diphosphate = hypoxanthine + 5-phospho-alpha-D-ribose 1-diphosphate</text>
        <dbReference type="Rhea" id="RHEA:17973"/>
        <dbReference type="ChEBI" id="CHEBI:17368"/>
        <dbReference type="ChEBI" id="CHEBI:33019"/>
        <dbReference type="ChEBI" id="CHEBI:58017"/>
        <dbReference type="ChEBI" id="CHEBI:58053"/>
        <dbReference type="EC" id="2.4.2.8"/>
    </reaction>
    <physiologicalReaction direction="right-to-left" evidence="14">
        <dbReference type="Rhea" id="RHEA:17975"/>
    </physiologicalReaction>
</comment>
<dbReference type="GO" id="GO:0032263">
    <property type="term" value="P:GMP salvage"/>
    <property type="evidence" value="ECO:0007669"/>
    <property type="project" value="TreeGrafter"/>
</dbReference>
<evidence type="ECO:0000313" key="18">
    <source>
        <dbReference type="Proteomes" id="UP000557307"/>
    </source>
</evidence>
<dbReference type="Proteomes" id="UP000557307">
    <property type="component" value="Unassembled WGS sequence"/>
</dbReference>
<evidence type="ECO:0000256" key="4">
    <source>
        <dbReference type="ARBA" id="ARBA00008391"/>
    </source>
</evidence>
<evidence type="ECO:0000256" key="8">
    <source>
        <dbReference type="ARBA" id="ARBA00022679"/>
    </source>
</evidence>
<keyword evidence="7 15" id="KW-0328">Glycosyltransferase</keyword>
<comment type="caution">
    <text evidence="17">The sequence shown here is derived from an EMBL/GenBank/DDBJ whole genome shotgun (WGS) entry which is preliminary data.</text>
</comment>
<comment type="catalytic activity">
    <reaction evidence="13">
        <text>GMP + diphosphate = guanine + 5-phospho-alpha-D-ribose 1-diphosphate</text>
        <dbReference type="Rhea" id="RHEA:25424"/>
        <dbReference type="ChEBI" id="CHEBI:16235"/>
        <dbReference type="ChEBI" id="CHEBI:33019"/>
        <dbReference type="ChEBI" id="CHEBI:58017"/>
        <dbReference type="ChEBI" id="CHEBI:58115"/>
        <dbReference type="EC" id="2.4.2.8"/>
    </reaction>
    <physiologicalReaction direction="right-to-left" evidence="13">
        <dbReference type="Rhea" id="RHEA:25426"/>
    </physiologicalReaction>
</comment>
<evidence type="ECO:0000256" key="9">
    <source>
        <dbReference type="ARBA" id="ARBA00022723"/>
    </source>
</evidence>
<evidence type="ECO:0000256" key="11">
    <source>
        <dbReference type="ARBA" id="ARBA00022741"/>
    </source>
</evidence>
<comment type="similarity">
    <text evidence="4 15">Belongs to the purine/pyrimidine phosphoribosyltransferase family.</text>
</comment>
<dbReference type="RefSeq" id="WP_184174679.1">
    <property type="nucleotide sequence ID" value="NZ_JACHGF010000004.1"/>
</dbReference>
<keyword evidence="8 15" id="KW-0808">Transferase</keyword>
<dbReference type="CDD" id="cd06223">
    <property type="entry name" value="PRTases_typeI"/>
    <property type="match status" value="1"/>
</dbReference>
<dbReference type="GO" id="GO:0046100">
    <property type="term" value="P:hypoxanthine metabolic process"/>
    <property type="evidence" value="ECO:0007669"/>
    <property type="project" value="TreeGrafter"/>
</dbReference>
<evidence type="ECO:0000256" key="2">
    <source>
        <dbReference type="ARBA" id="ARBA00004496"/>
    </source>
</evidence>
<organism evidence="17 18">
    <name type="scientific">Rhabdobacter roseus</name>
    <dbReference type="NCBI Taxonomy" id="1655419"/>
    <lineage>
        <taxon>Bacteria</taxon>
        <taxon>Pseudomonadati</taxon>
        <taxon>Bacteroidota</taxon>
        <taxon>Cytophagia</taxon>
        <taxon>Cytophagales</taxon>
        <taxon>Cytophagaceae</taxon>
        <taxon>Rhabdobacter</taxon>
    </lineage>
</organism>
<evidence type="ECO:0000256" key="12">
    <source>
        <dbReference type="ARBA" id="ARBA00022842"/>
    </source>
</evidence>
<dbReference type="InterPro" id="IPR029057">
    <property type="entry name" value="PRTase-like"/>
</dbReference>
<dbReference type="InterPro" id="IPR005904">
    <property type="entry name" value="Hxn_phspho_trans"/>
</dbReference>
<keyword evidence="18" id="KW-1185">Reference proteome</keyword>
<dbReference type="GO" id="GO:0000287">
    <property type="term" value="F:magnesium ion binding"/>
    <property type="evidence" value="ECO:0007669"/>
    <property type="project" value="TreeGrafter"/>
</dbReference>
<keyword evidence="11 15" id="KW-0547">Nucleotide-binding</keyword>
<gene>
    <name evidence="17" type="ORF">HNQ92_002865</name>
</gene>
<dbReference type="GO" id="GO:0004422">
    <property type="term" value="F:hypoxanthine phosphoribosyltransferase activity"/>
    <property type="evidence" value="ECO:0007669"/>
    <property type="project" value="InterPro"/>
</dbReference>
<evidence type="ECO:0000259" key="16">
    <source>
        <dbReference type="Pfam" id="PF00156"/>
    </source>
</evidence>
<evidence type="ECO:0000256" key="1">
    <source>
        <dbReference type="ARBA" id="ARBA00001946"/>
    </source>
</evidence>
<comment type="cofactor">
    <cofactor evidence="1 15">
        <name>Mg(2+)</name>
        <dbReference type="ChEBI" id="CHEBI:18420"/>
    </cofactor>
</comment>
<dbReference type="EC" id="2.4.2.8" evidence="5 15"/>
<evidence type="ECO:0000256" key="7">
    <source>
        <dbReference type="ARBA" id="ARBA00022676"/>
    </source>
</evidence>
<keyword evidence="12 15" id="KW-0460">Magnesium</keyword>
<evidence type="ECO:0000256" key="6">
    <source>
        <dbReference type="ARBA" id="ARBA00022490"/>
    </source>
</evidence>
<dbReference type="NCBIfam" id="TIGR01203">
    <property type="entry name" value="HGPRTase"/>
    <property type="match status" value="1"/>
</dbReference>
<keyword evidence="9 15" id="KW-0479">Metal-binding</keyword>